<protein>
    <submittedName>
        <fullName evidence="2">3-dehydro-L-gulonate 2-dehydrogenase</fullName>
    </submittedName>
</protein>
<dbReference type="NCBIfam" id="NF009750">
    <property type="entry name" value="PRK13260.1"/>
    <property type="match status" value="1"/>
</dbReference>
<dbReference type="Gene3D" id="1.10.1530.10">
    <property type="match status" value="1"/>
</dbReference>
<dbReference type="PANTHER" id="PTHR11091:SF3">
    <property type="entry name" value="2,3-DIKETO-L-GULONATE REDUCTASE"/>
    <property type="match status" value="1"/>
</dbReference>
<dbReference type="InterPro" id="IPR003767">
    <property type="entry name" value="Malate/L-lactate_DH-like"/>
</dbReference>
<sequence>MRETKPEFIHIPKPQMEEAFRQILLRHGFPTAKAATCAAIFTDNSIDGVYTHGVNRFSRFVKYTQQGHILPEKEAVLKHAAGCLEQWDGQSAAGPLNALQCTERVMEIAGVQGMGCVALAHTNHWMRGGTYGWKAAKEGFVFIGWTNTTANMPTWGALDNKLGNNPLVIAVPHEGEAIVLDMAMSQYSYGALDFYELKKQQLPVPGGFTKDGVLTTDPSAIRESQRILPIGYWKGSGLSLLLDIVATLLSGGLSTAGVSQQKAETGVSQVFMAIDLKRLGNYKAMAASLQQILDDYHASRPDGNSRVIFPGERVLATREENTKNGIPVLKKVWDEIQQL</sequence>
<dbReference type="OrthoDB" id="9769447at2"/>
<evidence type="ECO:0000313" key="2">
    <source>
        <dbReference type="EMBL" id="SHH60962.1"/>
    </source>
</evidence>
<dbReference type="PANTHER" id="PTHR11091">
    <property type="entry name" value="OXIDOREDUCTASE-RELATED"/>
    <property type="match status" value="1"/>
</dbReference>
<dbReference type="InterPro" id="IPR043143">
    <property type="entry name" value="Mal/L-sulf/L-lact_DH-like_NADP"/>
</dbReference>
<keyword evidence="3" id="KW-1185">Reference proteome</keyword>
<proteinExistence type="predicted"/>
<dbReference type="GO" id="GO:0016491">
    <property type="term" value="F:oxidoreductase activity"/>
    <property type="evidence" value="ECO:0007669"/>
    <property type="project" value="UniProtKB-KW"/>
</dbReference>
<dbReference type="Gene3D" id="3.30.1370.60">
    <property type="entry name" value="Hypothetical oxidoreductase yiak, domain 2"/>
    <property type="match status" value="1"/>
</dbReference>
<dbReference type="InterPro" id="IPR036111">
    <property type="entry name" value="Mal/L-sulfo/L-lacto_DH-like_sf"/>
</dbReference>
<reference evidence="2 3" key="1">
    <citation type="submission" date="2016-11" db="EMBL/GenBank/DDBJ databases">
        <authorList>
            <person name="Jaros S."/>
            <person name="Januszkiewicz K."/>
            <person name="Wedrychowicz H."/>
        </authorList>
    </citation>
    <scope>NUCLEOTIDE SEQUENCE [LARGE SCALE GENOMIC DNA]</scope>
    <source>
        <strain evidence="2 3">DSM 24574</strain>
    </source>
</reference>
<dbReference type="STRING" id="947013.SAMN04488109_4608"/>
<gene>
    <name evidence="2" type="ORF">SAMN04488109_4608</name>
</gene>
<name>A0A1M5UD36_9BACT</name>
<organism evidence="2 3">
    <name type="scientific">Chryseolinea serpens</name>
    <dbReference type="NCBI Taxonomy" id="947013"/>
    <lineage>
        <taxon>Bacteria</taxon>
        <taxon>Pseudomonadati</taxon>
        <taxon>Bacteroidota</taxon>
        <taxon>Cytophagia</taxon>
        <taxon>Cytophagales</taxon>
        <taxon>Fulvivirgaceae</taxon>
        <taxon>Chryseolinea</taxon>
    </lineage>
</organism>
<dbReference type="RefSeq" id="WP_073138661.1">
    <property type="nucleotide sequence ID" value="NZ_FQWQ01000003.1"/>
</dbReference>
<dbReference type="AlphaFoldDB" id="A0A1M5UD36"/>
<dbReference type="Proteomes" id="UP000184212">
    <property type="component" value="Unassembled WGS sequence"/>
</dbReference>
<accession>A0A1M5UD36</accession>
<dbReference type="SUPFAM" id="SSF89733">
    <property type="entry name" value="L-sulfolactate dehydrogenase-like"/>
    <property type="match status" value="1"/>
</dbReference>
<dbReference type="Pfam" id="PF02615">
    <property type="entry name" value="Ldh_2"/>
    <property type="match status" value="1"/>
</dbReference>
<dbReference type="InterPro" id="IPR043144">
    <property type="entry name" value="Mal/L-sulf/L-lact_DH-like_ah"/>
</dbReference>
<dbReference type="EMBL" id="FQWQ01000003">
    <property type="protein sequence ID" value="SHH60962.1"/>
    <property type="molecule type" value="Genomic_DNA"/>
</dbReference>
<evidence type="ECO:0000313" key="3">
    <source>
        <dbReference type="Proteomes" id="UP000184212"/>
    </source>
</evidence>
<evidence type="ECO:0000256" key="1">
    <source>
        <dbReference type="ARBA" id="ARBA00023002"/>
    </source>
</evidence>
<keyword evidence="1" id="KW-0560">Oxidoreductase</keyword>